<evidence type="ECO:0000256" key="2">
    <source>
        <dbReference type="ARBA" id="ARBA00006375"/>
    </source>
</evidence>
<keyword evidence="9 10" id="KW-0472">Membrane</keyword>
<evidence type="ECO:0000256" key="7">
    <source>
        <dbReference type="ARBA" id="ARBA00022989"/>
    </source>
</evidence>
<feature type="transmembrane region" description="Helical" evidence="13">
    <location>
        <begin position="225"/>
        <end position="246"/>
    </location>
</feature>
<gene>
    <name evidence="14" type="ORF">EPUL_001405</name>
</gene>
<evidence type="ECO:0000256" key="10">
    <source>
        <dbReference type="PROSITE-ProRule" id="PRU00282"/>
    </source>
</evidence>
<comment type="similarity">
    <text evidence="2 11">Belongs to the mitochondrial carrier (TC 2.A.29) family.</text>
</comment>
<organism evidence="14 15">
    <name type="scientific">Erysiphe pulchra</name>
    <dbReference type="NCBI Taxonomy" id="225359"/>
    <lineage>
        <taxon>Eukaryota</taxon>
        <taxon>Fungi</taxon>
        <taxon>Dikarya</taxon>
        <taxon>Ascomycota</taxon>
        <taxon>Pezizomycotina</taxon>
        <taxon>Leotiomycetes</taxon>
        <taxon>Erysiphales</taxon>
        <taxon>Erysiphaceae</taxon>
        <taxon>Erysiphe</taxon>
    </lineage>
</organism>
<dbReference type="InterPro" id="IPR050567">
    <property type="entry name" value="Mitochondrial_Carrier"/>
</dbReference>
<protein>
    <recommendedName>
        <fullName evidence="16">Mitochondrial carrier</fullName>
    </recommendedName>
</protein>
<evidence type="ECO:0000256" key="1">
    <source>
        <dbReference type="ARBA" id="ARBA00004225"/>
    </source>
</evidence>
<comment type="caution">
    <text evidence="14">The sequence shown here is derived from an EMBL/GenBank/DDBJ whole genome shotgun (WGS) entry which is preliminary data.</text>
</comment>
<feature type="region of interest" description="Disordered" evidence="12">
    <location>
        <begin position="34"/>
        <end position="59"/>
    </location>
</feature>
<dbReference type="PANTHER" id="PTHR45624">
    <property type="entry name" value="MITOCHONDRIAL BASIC AMINO ACIDS TRANSPORTER-RELATED"/>
    <property type="match status" value="1"/>
</dbReference>
<accession>A0A2S4PYS6</accession>
<dbReference type="AlphaFoldDB" id="A0A2S4PYS6"/>
<keyword evidence="5" id="KW-0677">Repeat</keyword>
<keyword evidence="3 11" id="KW-0813">Transport</keyword>
<keyword evidence="6" id="KW-0999">Mitochondrion inner membrane</keyword>
<dbReference type="EMBL" id="PEDP01000179">
    <property type="protein sequence ID" value="POS87175.1"/>
    <property type="molecule type" value="Genomic_DNA"/>
</dbReference>
<dbReference type="InterPro" id="IPR023395">
    <property type="entry name" value="MCP_dom_sf"/>
</dbReference>
<evidence type="ECO:0000256" key="11">
    <source>
        <dbReference type="RuleBase" id="RU000488"/>
    </source>
</evidence>
<proteinExistence type="inferred from homology"/>
<dbReference type="Proteomes" id="UP000237438">
    <property type="component" value="Unassembled WGS sequence"/>
</dbReference>
<dbReference type="SUPFAM" id="SSF103506">
    <property type="entry name" value="Mitochondrial carrier"/>
    <property type="match status" value="1"/>
</dbReference>
<dbReference type="PROSITE" id="PS50920">
    <property type="entry name" value="SOLCAR"/>
    <property type="match status" value="2"/>
</dbReference>
<keyword evidence="4 10" id="KW-0812">Transmembrane</keyword>
<reference evidence="14 15" key="1">
    <citation type="submission" date="2017-10" db="EMBL/GenBank/DDBJ databases">
        <title>Development of genomic resources for the powdery mildew, Erysiphe pulchra.</title>
        <authorList>
            <person name="Wadl P.A."/>
            <person name="Mack B.M."/>
            <person name="Moore G."/>
            <person name="Beltz S.B."/>
        </authorList>
    </citation>
    <scope>NUCLEOTIDE SEQUENCE [LARGE SCALE GENOMIC DNA]</scope>
    <source>
        <strain evidence="14">Cflorida</strain>
    </source>
</reference>
<keyword evidence="8" id="KW-0496">Mitochondrion</keyword>
<dbReference type="InterPro" id="IPR018108">
    <property type="entry name" value="MCP_transmembrane"/>
</dbReference>
<dbReference type="GO" id="GO:0031966">
    <property type="term" value="C:mitochondrial membrane"/>
    <property type="evidence" value="ECO:0007669"/>
    <property type="project" value="UniProtKB-SubCell"/>
</dbReference>
<evidence type="ECO:0000256" key="8">
    <source>
        <dbReference type="ARBA" id="ARBA00023128"/>
    </source>
</evidence>
<dbReference type="GO" id="GO:0022857">
    <property type="term" value="F:transmembrane transporter activity"/>
    <property type="evidence" value="ECO:0007669"/>
    <property type="project" value="TreeGrafter"/>
</dbReference>
<evidence type="ECO:0000256" key="5">
    <source>
        <dbReference type="ARBA" id="ARBA00022737"/>
    </source>
</evidence>
<evidence type="ECO:0000256" key="4">
    <source>
        <dbReference type="ARBA" id="ARBA00022692"/>
    </source>
</evidence>
<evidence type="ECO:0000256" key="12">
    <source>
        <dbReference type="SAM" id="MobiDB-lite"/>
    </source>
</evidence>
<feature type="transmembrane region" description="Helical" evidence="13">
    <location>
        <begin position="279"/>
        <end position="300"/>
    </location>
</feature>
<dbReference type="PANTHER" id="PTHR45624:SF10">
    <property type="entry name" value="SLC (SOLUTE CARRIER) HOMOLOG"/>
    <property type="match status" value="1"/>
</dbReference>
<feature type="transmembrane region" description="Helical" evidence="13">
    <location>
        <begin position="148"/>
        <end position="166"/>
    </location>
</feature>
<evidence type="ECO:0000256" key="13">
    <source>
        <dbReference type="SAM" id="Phobius"/>
    </source>
</evidence>
<feature type="transmembrane region" description="Helical" evidence="13">
    <location>
        <begin position="97"/>
        <end position="119"/>
    </location>
</feature>
<dbReference type="OrthoDB" id="193856at2759"/>
<keyword evidence="7 13" id="KW-1133">Transmembrane helix</keyword>
<sequence>MDFWAGLVSGAAGIIIGNPFDIIKVHLQINKDNNNNNNNGVNYKNLNNSSSNNGDKSKLSKLKTSLGNLRQQQQGRKIKFISLRKNYSLKDRKNNPWLVGVAAPVLGYGGLNGLLFMTYNRMITLLNNNNHNKSDTASVSTHDKNDHLFLTTFIAGALGGLATWIISTPTELIKCRAQAQIRTRDNENIATTHQQQRQNYLHNCKNPTSSWEITKRIIRYEGIRGLYFGGVVTALRDSIGYGFYFWTYTITTRTFTQLVDYKTSPSSSFSSMHQQDAEVAKMLICGGIAGIATWASIFPLDLIKTRVQTQLPDYETKINLLEMGNNNNCPSSRRRGRPTGLKIFRNTLVNEGPQAFFKGLTVCSIRAFIVNAVQWSIYEGIMQKYSNSSYVI</sequence>
<dbReference type="Gene3D" id="1.50.40.10">
    <property type="entry name" value="Mitochondrial carrier domain"/>
    <property type="match status" value="1"/>
</dbReference>
<comment type="subcellular location">
    <subcellularLocation>
        <location evidence="1">Mitochondrion membrane</location>
        <topology evidence="1">Multi-pass membrane protein</topology>
    </subcellularLocation>
</comment>
<evidence type="ECO:0008006" key="16">
    <source>
        <dbReference type="Google" id="ProtNLM"/>
    </source>
</evidence>
<keyword evidence="15" id="KW-1185">Reference proteome</keyword>
<name>A0A2S4PYS6_9PEZI</name>
<evidence type="ECO:0000256" key="3">
    <source>
        <dbReference type="ARBA" id="ARBA00022448"/>
    </source>
</evidence>
<evidence type="ECO:0000313" key="15">
    <source>
        <dbReference type="Proteomes" id="UP000237438"/>
    </source>
</evidence>
<evidence type="ECO:0000313" key="14">
    <source>
        <dbReference type="EMBL" id="POS87175.1"/>
    </source>
</evidence>
<evidence type="ECO:0000256" key="6">
    <source>
        <dbReference type="ARBA" id="ARBA00022792"/>
    </source>
</evidence>
<feature type="repeat" description="Solcar" evidence="10">
    <location>
        <begin position="147"/>
        <end position="254"/>
    </location>
</feature>
<feature type="compositionally biased region" description="Low complexity" evidence="12">
    <location>
        <begin position="34"/>
        <end position="54"/>
    </location>
</feature>
<dbReference type="Pfam" id="PF00153">
    <property type="entry name" value="Mito_carr"/>
    <property type="match status" value="2"/>
</dbReference>
<feature type="repeat" description="Solcar" evidence="10">
    <location>
        <begin position="277"/>
        <end position="384"/>
    </location>
</feature>
<evidence type="ECO:0000256" key="9">
    <source>
        <dbReference type="ARBA" id="ARBA00023136"/>
    </source>
</evidence>